<feature type="compositionally biased region" description="Acidic residues" evidence="1">
    <location>
        <begin position="136"/>
        <end position="160"/>
    </location>
</feature>
<feature type="region of interest" description="Disordered" evidence="1">
    <location>
        <begin position="66"/>
        <end position="180"/>
    </location>
</feature>
<organism evidence="2 3">
    <name type="scientific">Persicimonas caeni</name>
    <dbReference type="NCBI Taxonomy" id="2292766"/>
    <lineage>
        <taxon>Bacteria</taxon>
        <taxon>Deltaproteobacteria</taxon>
        <taxon>Bradymonadales</taxon>
        <taxon>Bradymonadaceae</taxon>
        <taxon>Persicimonas</taxon>
    </lineage>
</organism>
<proteinExistence type="predicted"/>
<accession>A0A4Y6PQE9</accession>
<sequence>MLKKFLKFLKGTTQEQAFEGSYLDHLLEQVRPSVEAQLEECPEHDPLLVVVTEILRLSKPEQWTEAIECPLADEQSPELAAPAPPPAPADEADEADDSGEGDEPVEADADASNEFFEILEEEELEDDESEEKASDESDEADEQQEDSDSDSDDEQEEEHEDDKTAADGGESTGLDEESEAVHVDAEGDLSAAQTRPTAPLQSGDAIAAAEIVEEIAQEAILENSQSADDELEQAAAKATRLDSPEVLKAGRIFLGLLIENDRLPVDMQLSIAETMLARDLLLGYFVHDEQFEAKAKELLSLVEQKFNEGAFSQARILLQLFQTDRPTRINNDRNLFYEDMIMRLGIRRRHLLNHNLLAELEANSDVEDLDQGLAQTCHWLEENLHIKFHLFTRETEDVDAWRAFAQQSARRDAEDVFLRYIPPKRWRPLHASAQTPSDRMVAHISAATVKRYLLRQIKACYFVLRAVGDTGLEPYLDVFFDWCETKFEFNSVRLMPLIYRRTMSDTQLIDKIFEDAFRRFFQKKAAELLESFDEETIREATQATLDAIAGLDFNHVPPGNYDLGGLVLDRLFGLQYHEPEFAFKLHRLS</sequence>
<evidence type="ECO:0000256" key="1">
    <source>
        <dbReference type="SAM" id="MobiDB-lite"/>
    </source>
</evidence>
<dbReference type="Proteomes" id="UP000315995">
    <property type="component" value="Chromosome"/>
</dbReference>
<dbReference type="AlphaFoldDB" id="A0A4Y6PQE9"/>
<dbReference type="RefSeq" id="WP_141196501.1">
    <property type="nucleotide sequence ID" value="NZ_CP041186.1"/>
</dbReference>
<dbReference type="EMBL" id="CP041186">
    <property type="protein sequence ID" value="QDG50005.1"/>
    <property type="molecule type" value="Genomic_DNA"/>
</dbReference>
<reference evidence="2 3" key="1">
    <citation type="submission" date="2019-06" db="EMBL/GenBank/DDBJ databases">
        <title>Persicimonas caeni gen. nov., sp. nov., a predatory bacterium isolated from solar saltern.</title>
        <authorList>
            <person name="Wang S."/>
        </authorList>
    </citation>
    <scope>NUCLEOTIDE SEQUENCE [LARGE SCALE GENOMIC DNA]</scope>
    <source>
        <strain evidence="2 3">YN101</strain>
    </source>
</reference>
<evidence type="ECO:0000313" key="2">
    <source>
        <dbReference type="EMBL" id="QDG50005.1"/>
    </source>
</evidence>
<gene>
    <name evidence="2" type="ORF">FIV42_04390</name>
</gene>
<dbReference type="OrthoDB" id="5482536at2"/>
<keyword evidence="3" id="KW-1185">Reference proteome</keyword>
<feature type="compositionally biased region" description="Acidic residues" evidence="1">
    <location>
        <begin position="90"/>
        <end position="130"/>
    </location>
</feature>
<protein>
    <submittedName>
        <fullName evidence="2">Uncharacterized protein</fullName>
    </submittedName>
</protein>
<name>A0A4Y6PQE9_PERCE</name>
<evidence type="ECO:0000313" key="3">
    <source>
        <dbReference type="Proteomes" id="UP000315995"/>
    </source>
</evidence>
<accession>A0A5B8Y5C5</accession>